<reference evidence="9 10" key="1">
    <citation type="submission" date="2011-12" db="EMBL/GenBank/DDBJ databases">
        <title>Complete sequence of Mycobacterium rhodesiae NBB3.</title>
        <authorList>
            <consortium name="US DOE Joint Genome Institute"/>
            <person name="Lucas S."/>
            <person name="Han J."/>
            <person name="Lapidus A."/>
            <person name="Cheng J.-F."/>
            <person name="Goodwin L."/>
            <person name="Pitluck S."/>
            <person name="Peters L."/>
            <person name="Mikhailova N."/>
            <person name="Gu W."/>
            <person name="Detter J.C."/>
            <person name="Han C."/>
            <person name="Tapia R."/>
            <person name="Land M."/>
            <person name="Hauser L."/>
            <person name="Kyrpides N."/>
            <person name="Ivanova N."/>
            <person name="Pagani I."/>
            <person name="Mattes T."/>
            <person name="Holmes A."/>
            <person name="Rutledge P."/>
            <person name="Paulsen I."/>
            <person name="Coleman N."/>
            <person name="Woyke T."/>
        </authorList>
    </citation>
    <scope>NUCLEOTIDE SEQUENCE [LARGE SCALE GENOMIC DNA]</scope>
    <source>
        <strain evidence="9 10">NBB3</strain>
    </source>
</reference>
<comment type="subcellular location">
    <subcellularLocation>
        <location evidence="1">Cell membrane</location>
        <topology evidence="1">Multi-pass membrane protein</topology>
    </subcellularLocation>
</comment>
<keyword evidence="6 7" id="KW-0472">Membrane</keyword>
<dbReference type="Pfam" id="PF08817">
    <property type="entry name" value="YukD"/>
    <property type="match status" value="1"/>
</dbReference>
<evidence type="ECO:0000256" key="5">
    <source>
        <dbReference type="ARBA" id="ARBA00022989"/>
    </source>
</evidence>
<keyword evidence="3" id="KW-1003">Cell membrane</keyword>
<dbReference type="KEGG" id="mrh:MycrhN_0616"/>
<dbReference type="Gene3D" id="3.10.20.90">
    <property type="entry name" value="Phosphatidylinositol 3-kinase Catalytic Subunit, Chain A, domain 1"/>
    <property type="match status" value="1"/>
</dbReference>
<dbReference type="AlphaFoldDB" id="G8RNC1"/>
<dbReference type="GO" id="GO:0005886">
    <property type="term" value="C:plasma membrane"/>
    <property type="evidence" value="ECO:0007669"/>
    <property type="project" value="UniProtKB-SubCell"/>
</dbReference>
<feature type="transmembrane region" description="Helical" evidence="7">
    <location>
        <begin position="135"/>
        <end position="155"/>
    </location>
</feature>
<proteinExistence type="inferred from homology"/>
<evidence type="ECO:0000256" key="6">
    <source>
        <dbReference type="ARBA" id="ARBA00023136"/>
    </source>
</evidence>
<organism evidence="9 10">
    <name type="scientific">Mycolicibacterium rhodesiae (strain NBB3)</name>
    <name type="common">Mycobacterium rhodesiae</name>
    <dbReference type="NCBI Taxonomy" id="710685"/>
    <lineage>
        <taxon>Bacteria</taxon>
        <taxon>Bacillati</taxon>
        <taxon>Actinomycetota</taxon>
        <taxon>Actinomycetes</taxon>
        <taxon>Mycobacteriales</taxon>
        <taxon>Mycobacteriaceae</taxon>
        <taxon>Mycolicibacterium</taxon>
    </lineage>
</organism>
<evidence type="ECO:0000313" key="9">
    <source>
        <dbReference type="EMBL" id="AEV71253.1"/>
    </source>
</evidence>
<feature type="transmembrane region" description="Helical" evidence="7">
    <location>
        <begin position="331"/>
        <end position="351"/>
    </location>
</feature>
<dbReference type="STRING" id="710685.MycrhN_0616"/>
<feature type="transmembrane region" description="Helical" evidence="7">
    <location>
        <begin position="161"/>
        <end position="181"/>
    </location>
</feature>
<dbReference type="InterPro" id="IPR044049">
    <property type="entry name" value="EccD_transm"/>
</dbReference>
<feature type="transmembrane region" description="Helical" evidence="7">
    <location>
        <begin position="215"/>
        <end position="234"/>
    </location>
</feature>
<dbReference type="Proteomes" id="UP000005442">
    <property type="component" value="Chromosome"/>
</dbReference>
<evidence type="ECO:0000256" key="3">
    <source>
        <dbReference type="ARBA" id="ARBA00022475"/>
    </source>
</evidence>
<name>G8RNC1_MYCRN</name>
<feature type="transmembrane region" description="Helical" evidence="7">
    <location>
        <begin position="421"/>
        <end position="444"/>
    </location>
</feature>
<evidence type="ECO:0000313" key="10">
    <source>
        <dbReference type="Proteomes" id="UP000005442"/>
    </source>
</evidence>
<evidence type="ECO:0000256" key="1">
    <source>
        <dbReference type="ARBA" id="ARBA00004651"/>
    </source>
</evidence>
<keyword evidence="5 7" id="KW-1133">Transmembrane helix</keyword>
<dbReference type="HOGENOM" id="CLU_028325_2_0_11"/>
<feature type="transmembrane region" description="Helical" evidence="7">
    <location>
        <begin position="272"/>
        <end position="293"/>
    </location>
</feature>
<keyword evidence="4 7" id="KW-0812">Transmembrane</keyword>
<feature type="transmembrane region" description="Helical" evidence="7">
    <location>
        <begin position="246"/>
        <end position="266"/>
    </location>
</feature>
<feature type="transmembrane region" description="Helical" evidence="7">
    <location>
        <begin position="363"/>
        <end position="384"/>
    </location>
</feature>
<feature type="domain" description="EccD-like transmembrane" evidence="8">
    <location>
        <begin position="133"/>
        <end position="301"/>
    </location>
</feature>
<accession>G8RNC1</accession>
<evidence type="ECO:0000256" key="2">
    <source>
        <dbReference type="ARBA" id="ARBA00006162"/>
    </source>
</evidence>
<feature type="domain" description="EccD-like transmembrane" evidence="8">
    <location>
        <begin position="305"/>
        <end position="447"/>
    </location>
</feature>
<evidence type="ECO:0000256" key="7">
    <source>
        <dbReference type="SAM" id="Phobius"/>
    </source>
</evidence>
<feature type="transmembrane region" description="Helical" evidence="7">
    <location>
        <begin position="305"/>
        <end position="325"/>
    </location>
</feature>
<dbReference type="PATRIC" id="fig|710685.3.peg.622"/>
<sequence length="450" mass="44924">MPRFRSGEQGYGCRGGQMSDSICRLTVAGCTDDAHCAVDLVLPAGIHVNQLLPQIVDILHGDTAQSVQGRDWRLSRLGGIAMDDSMTLSDNGVRDGEVLLLTTIEPPPAEWADCDPCHVLLAEATPTGAAVERTLSTICCVLLGGCGAVALALPGAGVANAGRIATGACIALAAAVGAAVVRRRRGDPLLCVPLSLTAVLYAGAVGYVAVPPGPVSSSLLLAASAVFAAAILLLRATGCGRTCLMAVGTLSALVSAVAAAGALWGLELTVGGAVLALLSLAVIGLAPRIAMVLSGTGPSTPGNDAALCHRTLTGLVMGASIASFLGTATVAAGSALSDITFAAVLALVLLLRARTHVDSQRRVSLASAGVLTAVTGLIAVALAAPAQAHVVSVLAATAGAAVVSCSMRPTVTPMVVRTVEVVEYLALAAVVPLACWVGGIYGLARGMSLI</sequence>
<gene>
    <name evidence="9" type="ordered locus">MycrhN_0616</name>
</gene>
<dbReference type="eggNOG" id="ENOG502ZAY5">
    <property type="taxonomic scope" value="Bacteria"/>
</dbReference>
<dbReference type="InterPro" id="IPR006707">
    <property type="entry name" value="T7SS_EccD"/>
</dbReference>
<protein>
    <submittedName>
        <fullName evidence="9">Type VII secretion integral membrane protein EccD</fullName>
    </submittedName>
</protein>
<keyword evidence="10" id="KW-1185">Reference proteome</keyword>
<comment type="similarity">
    <text evidence="2">Belongs to the EccD/Snm4 family.</text>
</comment>
<evidence type="ECO:0000259" key="8">
    <source>
        <dbReference type="Pfam" id="PF19053"/>
    </source>
</evidence>
<dbReference type="NCBIfam" id="TIGR03920">
    <property type="entry name" value="T7SS_EccD"/>
    <property type="match status" value="1"/>
</dbReference>
<dbReference type="InterPro" id="IPR024962">
    <property type="entry name" value="YukD-like"/>
</dbReference>
<feature type="transmembrane region" description="Helical" evidence="7">
    <location>
        <begin position="188"/>
        <end position="209"/>
    </location>
</feature>
<dbReference type="EMBL" id="CP003169">
    <property type="protein sequence ID" value="AEV71253.1"/>
    <property type="molecule type" value="Genomic_DNA"/>
</dbReference>
<evidence type="ECO:0000256" key="4">
    <source>
        <dbReference type="ARBA" id="ARBA00022692"/>
    </source>
</evidence>
<dbReference type="Pfam" id="PF19053">
    <property type="entry name" value="EccD"/>
    <property type="match status" value="2"/>
</dbReference>